<comment type="caution">
    <text evidence="2">The sequence shown here is derived from an EMBL/GenBank/DDBJ whole genome shotgun (WGS) entry which is preliminary data.</text>
</comment>
<dbReference type="EMBL" id="JARIHO010000020">
    <property type="protein sequence ID" value="KAJ7347134.1"/>
    <property type="molecule type" value="Genomic_DNA"/>
</dbReference>
<evidence type="ECO:0000313" key="3">
    <source>
        <dbReference type="Proteomes" id="UP001218218"/>
    </source>
</evidence>
<evidence type="ECO:0000256" key="1">
    <source>
        <dbReference type="SAM" id="SignalP"/>
    </source>
</evidence>
<keyword evidence="3" id="KW-1185">Reference proteome</keyword>
<reference evidence="2" key="1">
    <citation type="submission" date="2023-03" db="EMBL/GenBank/DDBJ databases">
        <title>Massive genome expansion in bonnet fungi (Mycena s.s.) driven by repeated elements and novel gene families across ecological guilds.</title>
        <authorList>
            <consortium name="Lawrence Berkeley National Laboratory"/>
            <person name="Harder C.B."/>
            <person name="Miyauchi S."/>
            <person name="Viragh M."/>
            <person name="Kuo A."/>
            <person name="Thoen E."/>
            <person name="Andreopoulos B."/>
            <person name="Lu D."/>
            <person name="Skrede I."/>
            <person name="Drula E."/>
            <person name="Henrissat B."/>
            <person name="Morin E."/>
            <person name="Kohler A."/>
            <person name="Barry K."/>
            <person name="LaButti K."/>
            <person name="Morin E."/>
            <person name="Salamov A."/>
            <person name="Lipzen A."/>
            <person name="Mereny Z."/>
            <person name="Hegedus B."/>
            <person name="Baldrian P."/>
            <person name="Stursova M."/>
            <person name="Weitz H."/>
            <person name="Taylor A."/>
            <person name="Grigoriev I.V."/>
            <person name="Nagy L.G."/>
            <person name="Martin F."/>
            <person name="Kauserud H."/>
        </authorList>
    </citation>
    <scope>NUCLEOTIDE SEQUENCE</scope>
    <source>
        <strain evidence="2">CBHHK002</strain>
    </source>
</reference>
<dbReference type="AlphaFoldDB" id="A0AAD7A0J1"/>
<feature type="chain" id="PRO_5042018353" evidence="1">
    <location>
        <begin position="18"/>
        <end position="124"/>
    </location>
</feature>
<keyword evidence="1" id="KW-0732">Signal</keyword>
<protein>
    <submittedName>
        <fullName evidence="2">Uncharacterized protein</fullName>
    </submittedName>
</protein>
<feature type="signal peptide" evidence="1">
    <location>
        <begin position="1"/>
        <end position="17"/>
    </location>
</feature>
<organism evidence="2 3">
    <name type="scientific">Mycena albidolilacea</name>
    <dbReference type="NCBI Taxonomy" id="1033008"/>
    <lineage>
        <taxon>Eukaryota</taxon>
        <taxon>Fungi</taxon>
        <taxon>Dikarya</taxon>
        <taxon>Basidiomycota</taxon>
        <taxon>Agaricomycotina</taxon>
        <taxon>Agaricomycetes</taxon>
        <taxon>Agaricomycetidae</taxon>
        <taxon>Agaricales</taxon>
        <taxon>Marasmiineae</taxon>
        <taxon>Mycenaceae</taxon>
        <taxon>Mycena</taxon>
    </lineage>
</organism>
<name>A0AAD7A0J1_9AGAR</name>
<proteinExistence type="predicted"/>
<sequence>MDRQLALWLDFVSATVCMSPLLCDFTISSFPISGGDWKDNPMRVPNGVLLAPLGTALVAHQARSAIQWCLDFCDESSTNIFTEFTTAVEIAMLKMHEEKCLLLEMYDQSAEQMRWMGENARWGG</sequence>
<accession>A0AAD7A0J1</accession>
<evidence type="ECO:0000313" key="2">
    <source>
        <dbReference type="EMBL" id="KAJ7347134.1"/>
    </source>
</evidence>
<dbReference type="Proteomes" id="UP001218218">
    <property type="component" value="Unassembled WGS sequence"/>
</dbReference>
<gene>
    <name evidence="2" type="ORF">DFH08DRAFT_809867</name>
</gene>